<evidence type="ECO:0000313" key="1">
    <source>
        <dbReference type="EMBL" id="EMS56976.1"/>
    </source>
</evidence>
<accession>M7ZBF7</accession>
<reference evidence="1" key="1">
    <citation type="journal article" date="2013" name="Nature">
        <title>Draft genome of the wheat A-genome progenitor Triticum urartu.</title>
        <authorList>
            <person name="Ling H.Q."/>
            <person name="Zhao S."/>
            <person name="Liu D."/>
            <person name="Wang J."/>
            <person name="Sun H."/>
            <person name="Zhang C."/>
            <person name="Fan H."/>
            <person name="Li D."/>
            <person name="Dong L."/>
            <person name="Tao Y."/>
            <person name="Gao C."/>
            <person name="Wu H."/>
            <person name="Li Y."/>
            <person name="Cui Y."/>
            <person name="Guo X."/>
            <person name="Zheng S."/>
            <person name="Wang B."/>
            <person name="Yu K."/>
            <person name="Liang Q."/>
            <person name="Yang W."/>
            <person name="Lou X."/>
            <person name="Chen J."/>
            <person name="Feng M."/>
            <person name="Jian J."/>
            <person name="Zhang X."/>
            <person name="Luo G."/>
            <person name="Jiang Y."/>
            <person name="Liu J."/>
            <person name="Wang Z."/>
            <person name="Sha Y."/>
            <person name="Zhang B."/>
            <person name="Wu H."/>
            <person name="Tang D."/>
            <person name="Shen Q."/>
            <person name="Xue P."/>
            <person name="Zou S."/>
            <person name="Wang X."/>
            <person name="Liu X."/>
            <person name="Wang F."/>
            <person name="Yang Y."/>
            <person name="An X."/>
            <person name="Dong Z."/>
            <person name="Zhang K."/>
            <person name="Zhang X."/>
            <person name="Luo M.C."/>
            <person name="Dvorak J."/>
            <person name="Tong Y."/>
            <person name="Wang J."/>
            <person name="Yang H."/>
            <person name="Li Z."/>
            <person name="Wang D."/>
            <person name="Zhang A."/>
            <person name="Wang J."/>
        </authorList>
    </citation>
    <scope>NUCLEOTIDE SEQUENCE</scope>
</reference>
<proteinExistence type="predicted"/>
<protein>
    <submittedName>
        <fullName evidence="1">Uncharacterized protein</fullName>
    </submittedName>
</protein>
<dbReference type="AlphaFoldDB" id="M7ZBF7"/>
<dbReference type="eggNOG" id="KOG0889">
    <property type="taxonomic scope" value="Eukaryota"/>
</dbReference>
<dbReference type="STRING" id="4572.M7ZBF7"/>
<dbReference type="InterPro" id="IPR046805">
    <property type="entry name" value="Tra1_ring"/>
</dbReference>
<organism evidence="1">
    <name type="scientific">Triticum urartu</name>
    <name type="common">Red wild einkorn</name>
    <name type="synonym">Crithodium urartu</name>
    <dbReference type="NCBI Taxonomy" id="4572"/>
    <lineage>
        <taxon>Eukaryota</taxon>
        <taxon>Viridiplantae</taxon>
        <taxon>Streptophyta</taxon>
        <taxon>Embryophyta</taxon>
        <taxon>Tracheophyta</taxon>
        <taxon>Spermatophyta</taxon>
        <taxon>Magnoliopsida</taxon>
        <taxon>Liliopsida</taxon>
        <taxon>Poales</taxon>
        <taxon>Poaceae</taxon>
        <taxon>BOP clade</taxon>
        <taxon>Pooideae</taxon>
        <taxon>Triticodae</taxon>
        <taxon>Triticeae</taxon>
        <taxon>Triticinae</taxon>
        <taxon>Triticum</taxon>
    </lineage>
</organism>
<sequence>MKTVLKLISERVMGFSEYRRNMGQILQTLLSERGTDSSVLLCILDIIKAWIEDDYRLVSSAGSVSSLNPKDIVTYLQKLSVVDRKSFSSSAQEEWDAKYLQLLYSLCGDSTKYPLASRQEYFHKVERQYMLGFRAKDPEMRKRFFRLYHDYVGKTLFARLQFIIDSGLGSTILVENEPISLASNSARLTPLMIVGPVPDRIVMPQQVPDARESLDGTSLSFDSLTTRHSQFLNEASKLVVADVMAPLKELAFADPSVTYHLWVLVFPIVWVT</sequence>
<dbReference type="Pfam" id="PF20206">
    <property type="entry name" value="Tra1_ring"/>
    <property type="match status" value="1"/>
</dbReference>
<gene>
    <name evidence="1" type="ORF">TRIUR3_08969</name>
</gene>
<name>M7ZBF7_TRIUA</name>
<dbReference type="EMBL" id="KD152238">
    <property type="protein sequence ID" value="EMS56976.1"/>
    <property type="molecule type" value="Genomic_DNA"/>
</dbReference>